<keyword evidence="1" id="KW-0812">Transmembrane</keyword>
<feature type="transmembrane region" description="Helical" evidence="1">
    <location>
        <begin position="63"/>
        <end position="85"/>
    </location>
</feature>
<dbReference type="RefSeq" id="WP_136910977.1">
    <property type="nucleotide sequence ID" value="NZ_SUMD01000008.1"/>
</dbReference>
<proteinExistence type="predicted"/>
<keyword evidence="1" id="KW-0472">Membrane</keyword>
<evidence type="ECO:0000256" key="1">
    <source>
        <dbReference type="SAM" id="Phobius"/>
    </source>
</evidence>
<organism evidence="2 3">
    <name type="scientific">Rhodococcus oryzae</name>
    <dbReference type="NCBI Taxonomy" id="2571143"/>
    <lineage>
        <taxon>Bacteria</taxon>
        <taxon>Bacillati</taxon>
        <taxon>Actinomycetota</taxon>
        <taxon>Actinomycetes</taxon>
        <taxon>Mycobacteriales</taxon>
        <taxon>Nocardiaceae</taxon>
        <taxon>Rhodococcus</taxon>
    </lineage>
</organism>
<protein>
    <recommendedName>
        <fullName evidence="4">CU044_5270 family protein</fullName>
    </recommendedName>
</protein>
<dbReference type="EMBL" id="SUMD01000008">
    <property type="protein sequence ID" value="TJZ76515.1"/>
    <property type="molecule type" value="Genomic_DNA"/>
</dbReference>
<reference evidence="2 3" key="1">
    <citation type="submission" date="2019-04" db="EMBL/GenBank/DDBJ databases">
        <title>Rhodococcus oryzae sp. nov., a novel actinomycete isolated from rhizosphere soil of rice (Oryza sativa L.).</title>
        <authorList>
            <person name="Li C."/>
        </authorList>
    </citation>
    <scope>NUCLEOTIDE SEQUENCE [LARGE SCALE GENOMIC DNA]</scope>
    <source>
        <strain evidence="2 3">NEAU-CX67</strain>
    </source>
</reference>
<keyword evidence="1" id="KW-1133">Transmembrane helix</keyword>
<comment type="caution">
    <text evidence="2">The sequence shown here is derived from an EMBL/GenBank/DDBJ whole genome shotgun (WGS) entry which is preliminary data.</text>
</comment>
<gene>
    <name evidence="2" type="ORF">FCG67_17580</name>
</gene>
<dbReference type="Proteomes" id="UP000305109">
    <property type="component" value="Unassembled WGS sequence"/>
</dbReference>
<name>A0ABY2RKB6_9NOCA</name>
<keyword evidence="3" id="KW-1185">Reference proteome</keyword>
<evidence type="ECO:0000313" key="3">
    <source>
        <dbReference type="Proteomes" id="UP000305109"/>
    </source>
</evidence>
<sequence>MRDFTEIRGRRPEPQPPRDEVVLRARENLMRTIETETSTQPPAVEAPDSRATVVRLDQRRRRIWRVVAGVGAAACVAVAASIFVVGDDGLGGPEHAQVLAAGPQFTLQQAALVAETSDPAGTGPIRHLRFVNLTDEGQPTYDRYVRPDGTALVGKAGGDLEETSGYLTSAQLAELPTDPYRLRTRMLSLSSELGLGYPGEAPDRALYRLATELLPDPGVTPEVKAGIYRVLAGLDLEAIKARDLGVGADRTGRPGDVLEFTFEEGYADRLVIDRETSALLSTETADREGAPAGGQVYVSAEMVNTMPLAYA</sequence>
<evidence type="ECO:0000313" key="2">
    <source>
        <dbReference type="EMBL" id="TJZ76515.1"/>
    </source>
</evidence>
<accession>A0ABY2RKB6</accession>
<evidence type="ECO:0008006" key="4">
    <source>
        <dbReference type="Google" id="ProtNLM"/>
    </source>
</evidence>